<evidence type="ECO:0000256" key="1">
    <source>
        <dbReference type="ARBA" id="ARBA00004141"/>
    </source>
</evidence>
<dbReference type="Pfam" id="PF00083">
    <property type="entry name" value="Sugar_tr"/>
    <property type="match status" value="2"/>
</dbReference>
<evidence type="ECO:0000256" key="7">
    <source>
        <dbReference type="SAM" id="Phobius"/>
    </source>
</evidence>
<sequence>MQPPRDFRNMRKNFSTPNYLDSLDPDPVLRPVRSEQDLADMNSLGMFTRRSSFADVPYLALPGINSRVSCTTSRTSAQSELGESFMGVSDVTLMPSFTSALLKATFTALLSAFQFGYNNGNMNTQAGVMRECLSLPPRGPDGAALPTNDAIWGFCVSVFCLGALGGCNASGQLADRWGRKHFLLVNNLLFIAGGLLEALSCLPTCACAAAGGALTGPTVWGTGAPLSRPEVEYGPCVCTARVLTLIAGRIVSGVACGGATVVVPMYLGEIAPPQLRGTLGTAFQLTMVVAILCGQVFGLDAFLGTPTLWPLMLALVCVPALLQLLLQAWLLESPRWFVMVGMEVPAEDILMQLRDTPIDDPQLQEELFCMVEASVAPAEQLPIASAPYNDTRGLRAAHQSRASRSLASMLGDPTLRLPLSVSVGLMVSQQFSGINNAFNFSSTFLKQNGLGDHTVLWITVAMNVGNVLVTALSVYLMDIAGRRLLVLGSMCAMVLSTGMLTVALSNPGHGFAAPLAVISTVSFVASFGIGLGPIPWLLPAEVFGMDERAGASGFAASSNWLANFAAAQMFLPLSTALGGLTFLPFGGVLVVALVLTAIYMPETRGKSLEQIRAEMRS</sequence>
<dbReference type="AlphaFoldDB" id="A0A8J5XZF9"/>
<dbReference type="PANTHER" id="PTHR23503:SF8">
    <property type="entry name" value="FACILITATED GLUCOSE TRANSPORTER PROTEIN 1"/>
    <property type="match status" value="1"/>
</dbReference>
<dbReference type="PROSITE" id="PS50850">
    <property type="entry name" value="MFS"/>
    <property type="match status" value="1"/>
</dbReference>
<dbReference type="EMBL" id="JAGTXO010000004">
    <property type="protein sequence ID" value="KAG8468370.1"/>
    <property type="molecule type" value="Genomic_DNA"/>
</dbReference>
<feature type="transmembrane region" description="Helical" evidence="7">
    <location>
        <begin position="511"/>
        <end position="538"/>
    </location>
</feature>
<dbReference type="SUPFAM" id="SSF103473">
    <property type="entry name" value="MFS general substrate transporter"/>
    <property type="match status" value="1"/>
</dbReference>
<dbReference type="Gene3D" id="1.20.1250.20">
    <property type="entry name" value="MFS general substrate transporter like domains"/>
    <property type="match status" value="2"/>
</dbReference>
<gene>
    <name evidence="9" type="ORF">KFE25_013453</name>
</gene>
<dbReference type="InterPro" id="IPR020846">
    <property type="entry name" value="MFS_dom"/>
</dbReference>
<evidence type="ECO:0000256" key="5">
    <source>
        <dbReference type="ARBA" id="ARBA00023136"/>
    </source>
</evidence>
<dbReference type="InterPro" id="IPR045263">
    <property type="entry name" value="GLUT"/>
</dbReference>
<dbReference type="InterPro" id="IPR003663">
    <property type="entry name" value="Sugar/inositol_transpt"/>
</dbReference>
<evidence type="ECO:0000313" key="10">
    <source>
        <dbReference type="Proteomes" id="UP000751190"/>
    </source>
</evidence>
<accession>A0A8J5XZF9</accession>
<feature type="transmembrane region" description="Helical" evidence="7">
    <location>
        <begin position="309"/>
        <end position="331"/>
    </location>
</feature>
<feature type="transmembrane region" description="Helical" evidence="7">
    <location>
        <begin position="577"/>
        <end position="600"/>
    </location>
</feature>
<dbReference type="GO" id="GO:0015149">
    <property type="term" value="F:hexose transmembrane transporter activity"/>
    <property type="evidence" value="ECO:0007669"/>
    <property type="project" value="TreeGrafter"/>
</dbReference>
<keyword evidence="4 7" id="KW-1133">Transmembrane helix</keyword>
<name>A0A8J5XZF9_DIALT</name>
<dbReference type="InterPro" id="IPR005828">
    <property type="entry name" value="MFS_sugar_transport-like"/>
</dbReference>
<dbReference type="InterPro" id="IPR005829">
    <property type="entry name" value="Sugar_transporter_CS"/>
</dbReference>
<organism evidence="9 10">
    <name type="scientific">Diacronema lutheri</name>
    <name type="common">Unicellular marine alga</name>
    <name type="synonym">Monochrysis lutheri</name>
    <dbReference type="NCBI Taxonomy" id="2081491"/>
    <lineage>
        <taxon>Eukaryota</taxon>
        <taxon>Haptista</taxon>
        <taxon>Haptophyta</taxon>
        <taxon>Pavlovophyceae</taxon>
        <taxon>Pavlovales</taxon>
        <taxon>Pavlovaceae</taxon>
        <taxon>Diacronema</taxon>
    </lineage>
</organism>
<dbReference type="PROSITE" id="PS00216">
    <property type="entry name" value="SUGAR_TRANSPORT_1"/>
    <property type="match status" value="1"/>
</dbReference>
<protein>
    <recommendedName>
        <fullName evidence="8">Major facilitator superfamily (MFS) profile domain-containing protein</fullName>
    </recommendedName>
</protein>
<keyword evidence="5 7" id="KW-0472">Membrane</keyword>
<reference evidence="9" key="1">
    <citation type="submission" date="2021-05" db="EMBL/GenBank/DDBJ databases">
        <title>The genome of the haptophyte Pavlova lutheri (Diacronema luteri, Pavlovales) - a model for lipid biosynthesis in eukaryotic algae.</title>
        <authorList>
            <person name="Hulatt C.J."/>
            <person name="Posewitz M.C."/>
        </authorList>
    </citation>
    <scope>NUCLEOTIDE SEQUENCE</scope>
    <source>
        <strain evidence="9">NIVA-4/92</strain>
    </source>
</reference>
<keyword evidence="3 7" id="KW-0812">Transmembrane</keyword>
<evidence type="ECO:0000256" key="4">
    <source>
        <dbReference type="ARBA" id="ARBA00022989"/>
    </source>
</evidence>
<dbReference type="GO" id="GO:0016020">
    <property type="term" value="C:membrane"/>
    <property type="evidence" value="ECO:0007669"/>
    <property type="project" value="UniProtKB-SubCell"/>
</dbReference>
<keyword evidence="2 6" id="KW-0813">Transport</keyword>
<dbReference type="OrthoDB" id="6612291at2759"/>
<dbReference type="Proteomes" id="UP000751190">
    <property type="component" value="Unassembled WGS sequence"/>
</dbReference>
<feature type="transmembrane region" description="Helical" evidence="7">
    <location>
        <begin position="279"/>
        <end position="297"/>
    </location>
</feature>
<evidence type="ECO:0000256" key="6">
    <source>
        <dbReference type="RuleBase" id="RU003346"/>
    </source>
</evidence>
<evidence type="ECO:0000256" key="2">
    <source>
        <dbReference type="ARBA" id="ARBA00022448"/>
    </source>
</evidence>
<comment type="subcellular location">
    <subcellularLocation>
        <location evidence="1">Membrane</location>
        <topology evidence="1">Multi-pass membrane protein</topology>
    </subcellularLocation>
</comment>
<dbReference type="PROSITE" id="PS00217">
    <property type="entry name" value="SUGAR_TRANSPORT_2"/>
    <property type="match status" value="1"/>
</dbReference>
<dbReference type="InterPro" id="IPR036259">
    <property type="entry name" value="MFS_trans_sf"/>
</dbReference>
<keyword evidence="10" id="KW-1185">Reference proteome</keyword>
<feature type="transmembrane region" description="Helical" evidence="7">
    <location>
        <begin position="550"/>
        <end position="571"/>
    </location>
</feature>
<evidence type="ECO:0000256" key="3">
    <source>
        <dbReference type="ARBA" id="ARBA00022692"/>
    </source>
</evidence>
<proteinExistence type="inferred from homology"/>
<comment type="caution">
    <text evidence="9">The sequence shown here is derived from an EMBL/GenBank/DDBJ whole genome shotgun (WGS) entry which is preliminary data.</text>
</comment>
<evidence type="ECO:0000313" key="9">
    <source>
        <dbReference type="EMBL" id="KAG8468370.1"/>
    </source>
</evidence>
<feature type="transmembrane region" description="Helical" evidence="7">
    <location>
        <begin position="246"/>
        <end position="267"/>
    </location>
</feature>
<dbReference type="OMA" id="FIPINHD"/>
<feature type="domain" description="Major facilitator superfamily (MFS) profile" evidence="8">
    <location>
        <begin position="104"/>
        <end position="604"/>
    </location>
</feature>
<comment type="similarity">
    <text evidence="6">Belongs to the major facilitator superfamily. Sugar transporter (TC 2.A.1.1) family.</text>
</comment>
<feature type="transmembrane region" description="Helical" evidence="7">
    <location>
        <begin position="484"/>
        <end position="505"/>
    </location>
</feature>
<dbReference type="NCBIfam" id="TIGR00879">
    <property type="entry name" value="SP"/>
    <property type="match status" value="1"/>
</dbReference>
<dbReference type="PRINTS" id="PR00171">
    <property type="entry name" value="SUGRTRNSPORT"/>
</dbReference>
<evidence type="ECO:0000259" key="8">
    <source>
        <dbReference type="PROSITE" id="PS50850"/>
    </source>
</evidence>
<feature type="transmembrane region" description="Helical" evidence="7">
    <location>
        <begin position="454"/>
        <end position="477"/>
    </location>
</feature>
<dbReference type="PANTHER" id="PTHR23503">
    <property type="entry name" value="SOLUTE CARRIER FAMILY 2"/>
    <property type="match status" value="1"/>
</dbReference>